<comment type="catalytic activity">
    <reaction evidence="1">
        <text>S-ubiquitinyl-[E2 ubiquitin-conjugating enzyme]-L-cysteine + [acceptor protein]-L-lysine = [E2 ubiquitin-conjugating enzyme]-L-cysteine + N(6)-ubiquitinyl-[acceptor protein]-L-lysine.</text>
        <dbReference type="EC" id="2.3.2.26"/>
    </reaction>
</comment>
<evidence type="ECO:0000256" key="8">
    <source>
        <dbReference type="SAM" id="MobiDB-lite"/>
    </source>
</evidence>
<feature type="compositionally biased region" description="Basic and acidic residues" evidence="8">
    <location>
        <begin position="1928"/>
        <end position="1947"/>
    </location>
</feature>
<dbReference type="FunFam" id="3.90.1750.10:FF:000003">
    <property type="entry name" value="E3 ubiquitin-protein ligase UPL1"/>
    <property type="match status" value="1"/>
</dbReference>
<dbReference type="KEGG" id="bmic:BMR1_02g00600"/>
<evidence type="ECO:0000313" key="10">
    <source>
        <dbReference type="EMBL" id="CCF73286.1"/>
    </source>
</evidence>
<feature type="compositionally biased region" description="Basic and acidic residues" evidence="8">
    <location>
        <begin position="1897"/>
        <end position="1906"/>
    </location>
</feature>
<reference evidence="10 11" key="2">
    <citation type="journal article" date="2013" name="PLoS ONE">
        <title>Whole genome mapping and re-organization of the nuclear and mitochondrial genomes of Babesia microti isolates.</title>
        <authorList>
            <person name="Cornillot E."/>
            <person name="Dassouli A."/>
            <person name="Garg A."/>
            <person name="Pachikara N."/>
            <person name="Randazzo S."/>
            <person name="Depoix D."/>
            <person name="Carcy B."/>
            <person name="Delbecq S."/>
            <person name="Frutos R."/>
            <person name="Silva J.C."/>
            <person name="Sutton R."/>
            <person name="Krause P.J."/>
            <person name="Mamoun C.B."/>
        </authorList>
    </citation>
    <scope>NUCLEOTIDE SEQUENCE [LARGE SCALE GENOMIC DNA]</scope>
    <source>
        <strain evidence="10 11">RI</strain>
    </source>
</reference>
<organism evidence="10 11">
    <name type="scientific">Babesia microti (strain RI)</name>
    <dbReference type="NCBI Taxonomy" id="1133968"/>
    <lineage>
        <taxon>Eukaryota</taxon>
        <taxon>Sar</taxon>
        <taxon>Alveolata</taxon>
        <taxon>Apicomplexa</taxon>
        <taxon>Aconoidasida</taxon>
        <taxon>Piroplasmida</taxon>
        <taxon>Babesiidae</taxon>
        <taxon>Babesia</taxon>
    </lineage>
</organism>
<evidence type="ECO:0000256" key="1">
    <source>
        <dbReference type="ARBA" id="ARBA00000885"/>
    </source>
</evidence>
<dbReference type="InterPro" id="IPR035983">
    <property type="entry name" value="Hect_E3_ubiquitin_ligase"/>
</dbReference>
<dbReference type="GO" id="GO:0000209">
    <property type="term" value="P:protein polyubiquitination"/>
    <property type="evidence" value="ECO:0007669"/>
    <property type="project" value="TreeGrafter"/>
</dbReference>
<dbReference type="SUPFAM" id="SSF48371">
    <property type="entry name" value="ARM repeat"/>
    <property type="match status" value="1"/>
</dbReference>
<feature type="active site" description="Glycyl thioester intermediate" evidence="7">
    <location>
        <position position="3110"/>
    </location>
</feature>
<evidence type="ECO:0000259" key="9">
    <source>
        <dbReference type="PROSITE" id="PS50237"/>
    </source>
</evidence>
<dbReference type="InterPro" id="IPR010309">
    <property type="entry name" value="E3_Ub_ligase_DUF908"/>
</dbReference>
<dbReference type="Proteomes" id="UP000002899">
    <property type="component" value="Chromosome II"/>
</dbReference>
<reference evidence="10 11" key="1">
    <citation type="journal article" date="2012" name="Nucleic Acids Res.">
        <title>Sequencing of the smallest Apicomplexan genome from the human pathogen Babesia microti.</title>
        <authorList>
            <person name="Cornillot E."/>
            <person name="Hadj-Kaddour K."/>
            <person name="Dassouli A."/>
            <person name="Noel B."/>
            <person name="Ranwez V."/>
            <person name="Vacherie B."/>
            <person name="Augagneur Y."/>
            <person name="Bres V."/>
            <person name="Duclos A."/>
            <person name="Randazzo S."/>
            <person name="Carcy B."/>
            <person name="Debierre-Grockiego F."/>
            <person name="Delbecq S."/>
            <person name="Moubri-Menage K."/>
            <person name="Shams-Eldin H."/>
            <person name="Usmani-Brown S."/>
            <person name="Bringaud F."/>
            <person name="Wincker P."/>
            <person name="Vivares C.P."/>
            <person name="Schwarz R.T."/>
            <person name="Schetters T.P."/>
            <person name="Krause P.J."/>
            <person name="Gorenflot A."/>
            <person name="Berry V."/>
            <person name="Barbe V."/>
            <person name="Ben Mamoun C."/>
        </authorList>
    </citation>
    <scope>NUCLEOTIDE SEQUENCE [LARGE SCALE GENOMIC DNA]</scope>
    <source>
        <strain evidence="10 11">RI</strain>
    </source>
</reference>
<sequence>MKIEIPKGDNFVLILAGLNISQRDFISILCQSSIQQLLVHLENFTQWVWEKGDALCWSPVFDRFDIILHQYISKYIEQPNVLNNSGDWLEYRLVEAILKVSIIIVENCTSKNYYNSLDHLVDLLEDTSPNIVYLASRLISIYFSRNKKSNVPRDTQEMMDKLHILAQDPLPERTYSGPIECSLSVPAVFDYYLKSQTYSVDPKGYVVIGTKNGHGDAIKISVSEISEENIPNLLFKYKAHRFELIRKLMVFKAASSPQLQKTLVNIRFASLISLLLVNKQVFLQFLNHNPSFIFELSSFISHFREIDMITMIVATELLSSLIYDGIQYKALASILGFSSPEGLFITVLKSYLTHNCNEPLSKIVCRKVEADDATDLKDSRGMVMTLTFPPNKDNVNGSTAGEVWCYYYANEPEMTEMANDIQAREERMNILLQLLIAYLSIVSYHGGAGALVSSPVLELLVGFLKNRDPISIPVIIYVVQILESLLEYSQSVCQILRNDLDLFSVFTSRIHYDFQKLNAQDMALNKPNYPVEQAKELAKNLNEKTCVQSRIFFDWWFHIGEKNARTFLFKTILKDLDVFVRSIIDFQESLDIFSREIGVLPIVKWVLNHPKKLDLGIYASSLTLISDTLNEDPVALPSLIESGLINDLLDSITPENIKCEDVLSILPTLVCDLFLHPAGREAIKARNYYPILLLVGIITDGEFVLFDRFGEVSSCIGSSVEEIVRNDPEGKCTTVIADALFLMLGEMIERSHATNPTDRSTENKDENCCFERGKYLFGLNEMVDGHHFYADRLANLGKFLLRYLRKSPPVKNFILQGGFTYIDKLIHSPLLPPLFMHIFPQHPMVTFLRSLVCSSGPHVLDLICELAEELSLNADLNVVFFSTLCLLYSVCSFHSRETDVYGRAEKALASGHPFVDDAGALPQHAHRALGLALASSARLNNLMAKFVNCSHCKTRSLLLVNVKSSIHSHPDSVPIGEDKGQEMTENDLFWVTQCGFAYSRPNPDMADPGTSAQEYEIWRITLCKFKAFLSLMARSIHTKWTLDSVTPEIFGHAVVINSTAVKILEAALTDEKFKFDGPLQLSKYVAEAVDLLHAIHFEEGTPHPLQIYLFTAEDGYTLLARCLNRLSQEIRGEELEEGLYEYAVCSLGIAANYLERVSDWRTLTRETQSHDVSLLTIDAKCLVRSIFGQLDALELQSWGDNFGAPECFEAWDSYERLYHQDPARLGSMERPSPQPTFYAAHVQLQQLDFQSPSGQSYQTELIPTGTGPDKSASEAWKKIHAAEPPPRLVCKDFTQRPGSEGAREYAHYSRFAQNVLGRGPPVTEVLGARISDGSSCPTERYRKKNGGELVKRLLEFPHGPRSLPWLVDILTRLAGMSTGQGGPGKGGSCLSYAIRLLLKDLARLKRRALPVFDTGYNARLYCVFFTLAHLLHRFTEALPACEAIDGDFKDLLLYFILRPLESRVEALRSGKPTPTAPPNYFLYALISLSTSTQGSGSGARDGGGERLPSVTMCLDILAAFPCSQPNLVLKCLETIDARLDDHVDEVGDGQSDGPKSARQFNSYRPKVPHVPLPTTEGVATGEGLKIRSALHLLYGLHAVARPRGLLLLLTSITLKALRFKRCKYASVFVRDVTFWLINSVTSACSSGSDDLYALNHDSLAFIIENAVYQYPLVATVQCSIGDDGSLENCLYKVLIDRYFPLFIRSKPSVDAAHHFISMMGVVALRVGGGVLSPSIERLAQTMGESGELSSPMVIFVISELCEKLSVTGSTPNSALVLLKALYHIYSGLDLSSIDHAIGRGVEPVDYFCACNALLRAIAGLTSPRCMAYRGSEGGGSGTGEGGEYPYQAEILNVTFTASPMCSDSASSVLSDGQTISHSYSYSYSESGLSEASSVDGETVRLPHEASSEGSSGSALSSNSEGSDSEMEQVPRIRLAGELDGDGYHEGSEVESQGEESEAVAPSEGGWDAGLLGPARLMHPSEAAVCEFLASGGFDSCGQTEQNRLRIQTDTHELIVNWDGSPDFLIPPSNPGLLQLRQASPGPALERPRRDVSPTLPAGAAAEAPAEDLGLAAIARCLGLELDRFLECAGMSPHVLAELPSHIRHEVILQQLGTLNLSGVDRAQSLPALPDEMRAALTGGVGAAYLDALPLAYRIQITRQLFSGGSGDGVSISSIENITLGVILNGNDSEEGSGRCRGTALSFSEERDNSAVEIFTNLMGRGEAMEKIRLEMESAISAPGEAPPAGLSFPRDAEFVFLDHPPHFVQTIQFVCACLRLRRQVNKKVVHKIFYNLTVNSRETRSCLLGRLLQLIHSEIRAEGANTGQGGAVFAFRLLQHLRSLQIAIPAVTLYLLGSDELAASAEDDPASGKRRREGEGVKEREGGRVNEYSTPLEGLCTCIASPLFHSSLPHSAQIISLLHFCLFGESRLRGGKVLEVGLIDPPQAIDRGEVTSTPSAGLKIFRIFADRKWSSLWTITHYGPNQQTYKSIESLRNASQQRAQVAAICSLALHDRVSAEDAGQMIKAAASSDLSNFADANVIHRLFLLFMDVSLVDSTAGRVLEPFFYCLTQPLSASFATAALQAEDSPQAPGSVATLLAIAYFGISFRLVASEYGCSGFRQLDDVLSSTALHLSEKRLEDRAEASKSEYNLNYWVPGCHASVVEFCEAHRGVLNELIRGTPSLLHGGLEALVRLAPFTLSFENKRLYFRQKLKDARGSAGSDNGSLPFTLFPGAATPNDNSTEEGGEFAGESGEFAGESGEFAGESGEFAGGDLHDMFGLTLSSRHEPIRLNVRREHVFMDSYHQLRNRTAEEMKGKLSVTFIGEEGVDAGGLTREWFSILAREMFNPNYALFTREGIKSEFNHPNPLSGINPDHLNFFRFIGRVIGKAIYDSHHLDAYFCRSFYKHMLRRKIVMADAESVDPEFYGNLKKITCHRLEDLGLELYFSAEIDEFGKVKVVDLIPNGRNILVTEESKMEYVRLMCQHKVSSGIQEQLEAFLEGFYQLIPPKLIGIFDDKELELLISGVPTIDLEDMIANVDYVNYSETSPQIIWLWGVLADLGQDMLASFLQFVTGTSRVPIGGFRFLMGMRGPQRMSIHRVLEADRLPTAHTCFNQLDLPCYPDIDTLKLKLLMALTQGKEGFSFV</sequence>
<feature type="region of interest" description="Disordered" evidence="8">
    <location>
        <begin position="2361"/>
        <end position="2384"/>
    </location>
</feature>
<evidence type="ECO:0000256" key="5">
    <source>
        <dbReference type="ARBA" id="ARBA00022786"/>
    </source>
</evidence>
<gene>
    <name evidence="10" type="ORF">BMR1_02g00600</name>
</gene>
<evidence type="ECO:0000256" key="7">
    <source>
        <dbReference type="PROSITE-ProRule" id="PRU00104"/>
    </source>
</evidence>
<name>I7IG24_BABMR</name>
<dbReference type="Gene3D" id="3.30.2160.10">
    <property type="entry name" value="Hect, E3 ligase catalytic domain"/>
    <property type="match status" value="1"/>
</dbReference>
<keyword evidence="5 7" id="KW-0833">Ubl conjugation pathway</keyword>
<dbReference type="EC" id="2.3.2.26" evidence="3"/>
<proteinExistence type="inferred from homology"/>
<feature type="compositionally biased region" description="Low complexity" evidence="8">
    <location>
        <begin position="1907"/>
        <end position="1921"/>
    </location>
</feature>
<dbReference type="InterPro" id="IPR000569">
    <property type="entry name" value="HECT_dom"/>
</dbReference>
<dbReference type="CDD" id="cd00078">
    <property type="entry name" value="HECTc"/>
    <property type="match status" value="1"/>
</dbReference>
<feature type="compositionally biased region" description="Basic and acidic residues" evidence="8">
    <location>
        <begin position="2372"/>
        <end position="2384"/>
    </location>
</feature>
<evidence type="ECO:0000313" key="11">
    <source>
        <dbReference type="Proteomes" id="UP000002899"/>
    </source>
</evidence>
<dbReference type="InterPro" id="IPR010314">
    <property type="entry name" value="E3_Ub_ligase_DUF913"/>
</dbReference>
<dbReference type="FunFam" id="3.30.2410.10:FF:000009">
    <property type="entry name" value="Probable E3 ubiquitin-protein ligase HECTD2"/>
    <property type="match status" value="1"/>
</dbReference>
<dbReference type="PANTHER" id="PTHR11254:SF67">
    <property type="entry name" value="E3 UBIQUITIN-PROTEIN LIGASE HUWE1"/>
    <property type="match status" value="1"/>
</dbReference>
<dbReference type="EMBL" id="FO082872">
    <property type="protein sequence ID" value="CCF73286.1"/>
    <property type="molecule type" value="Genomic_DNA"/>
</dbReference>
<dbReference type="PANTHER" id="PTHR11254">
    <property type="entry name" value="HECT DOMAIN UBIQUITIN-PROTEIN LIGASE"/>
    <property type="match status" value="1"/>
</dbReference>
<dbReference type="Gene3D" id="3.30.2410.10">
    <property type="entry name" value="Hect, E3 ligase catalytic domain"/>
    <property type="match status" value="1"/>
</dbReference>
<evidence type="ECO:0000256" key="4">
    <source>
        <dbReference type="ARBA" id="ARBA00022679"/>
    </source>
</evidence>
<accession>I7IG24</accession>
<keyword evidence="11" id="KW-1185">Reference proteome</keyword>
<evidence type="ECO:0000256" key="6">
    <source>
        <dbReference type="ARBA" id="ARBA00034494"/>
    </source>
</evidence>
<evidence type="ECO:0000256" key="2">
    <source>
        <dbReference type="ARBA" id="ARBA00004906"/>
    </source>
</evidence>
<dbReference type="GO" id="GO:0005737">
    <property type="term" value="C:cytoplasm"/>
    <property type="evidence" value="ECO:0007669"/>
    <property type="project" value="TreeGrafter"/>
</dbReference>
<dbReference type="FunFam" id="3.30.2160.10:FF:000001">
    <property type="entry name" value="E3 ubiquitin-protein ligase NEDD4-like"/>
    <property type="match status" value="1"/>
</dbReference>
<dbReference type="Gene3D" id="3.90.1750.10">
    <property type="entry name" value="Hect, E3 ligase catalytic domains"/>
    <property type="match status" value="1"/>
</dbReference>
<dbReference type="RefSeq" id="XP_012647895.1">
    <property type="nucleotide sequence ID" value="XM_012792441.1"/>
</dbReference>
<feature type="domain" description="HECT" evidence="9">
    <location>
        <begin position="2808"/>
        <end position="3143"/>
    </location>
</feature>
<dbReference type="GO" id="GO:0006511">
    <property type="term" value="P:ubiquitin-dependent protein catabolic process"/>
    <property type="evidence" value="ECO:0007669"/>
    <property type="project" value="TreeGrafter"/>
</dbReference>
<dbReference type="SMART" id="SM00119">
    <property type="entry name" value="HECTc"/>
    <property type="match status" value="1"/>
</dbReference>
<dbReference type="SUPFAM" id="SSF56204">
    <property type="entry name" value="Hect, E3 ligase catalytic domain"/>
    <property type="match status" value="1"/>
</dbReference>
<evidence type="ECO:0000256" key="3">
    <source>
        <dbReference type="ARBA" id="ARBA00012485"/>
    </source>
</evidence>
<keyword evidence="4" id="KW-0808">Transferase</keyword>
<dbReference type="VEuPathDB" id="PiroplasmaDB:BMR1_02g00600"/>
<dbReference type="GO" id="GO:0061630">
    <property type="term" value="F:ubiquitin protein ligase activity"/>
    <property type="evidence" value="ECO:0007669"/>
    <property type="project" value="UniProtKB-EC"/>
</dbReference>
<feature type="region of interest" description="Disordered" evidence="8">
    <location>
        <begin position="1892"/>
        <end position="1972"/>
    </location>
</feature>
<comment type="pathway">
    <text evidence="2">Protein modification; protein ubiquitination.</text>
</comment>
<comment type="similarity">
    <text evidence="6">Belongs to the UPL family. TOM1/PTR1 subfamily.</text>
</comment>
<dbReference type="Pfam" id="PF06025">
    <property type="entry name" value="DUF913"/>
    <property type="match status" value="1"/>
</dbReference>
<protein>
    <recommendedName>
        <fullName evidence="3">HECT-type E3 ubiquitin transferase</fullName>
        <ecNumber evidence="3">2.3.2.26</ecNumber>
    </recommendedName>
</protein>
<dbReference type="InterPro" id="IPR050409">
    <property type="entry name" value="E3_ubiq-protein_ligase"/>
</dbReference>
<reference evidence="10 11" key="3">
    <citation type="journal article" date="2016" name="Sci. Rep.">
        <title>Genome-wide diversity and gene expression profiling of Babesia microti isolates identify polymorphic genes that mediate host-pathogen interactions.</title>
        <authorList>
            <person name="Silva J.C."/>
            <person name="Cornillot E."/>
            <person name="McCracken C."/>
            <person name="Usmani-Brown S."/>
            <person name="Dwivedi A."/>
            <person name="Ifeonu O.O."/>
            <person name="Crabtree J."/>
            <person name="Gotia H.T."/>
            <person name="Virji A.Z."/>
            <person name="Reynes C."/>
            <person name="Colinge J."/>
            <person name="Kumar V."/>
            <person name="Lawres L."/>
            <person name="Pazzi J.E."/>
            <person name="Pablo J.V."/>
            <person name="Hung C."/>
            <person name="Brancato J."/>
            <person name="Kumari P."/>
            <person name="Orvis J."/>
            <person name="Tretina K."/>
            <person name="Chibucos M."/>
            <person name="Ott S."/>
            <person name="Sadzewicz L."/>
            <person name="Sengamalay N."/>
            <person name="Shetty A.C."/>
            <person name="Su Q."/>
            <person name="Tallon L."/>
            <person name="Fraser C.M."/>
            <person name="Frutos R."/>
            <person name="Molina D.M."/>
            <person name="Krause P.J."/>
            <person name="Ben Mamoun C."/>
        </authorList>
    </citation>
    <scope>NUCLEOTIDE SEQUENCE [LARGE SCALE GENOMIC DNA]</scope>
    <source>
        <strain evidence="10 11">RI</strain>
    </source>
</reference>
<dbReference type="Pfam" id="PF06012">
    <property type="entry name" value="DUF908"/>
    <property type="match status" value="2"/>
</dbReference>
<dbReference type="GeneID" id="24423910"/>
<dbReference type="InterPro" id="IPR016024">
    <property type="entry name" value="ARM-type_fold"/>
</dbReference>
<dbReference type="OrthoDB" id="8068875at2759"/>
<dbReference type="PROSITE" id="PS50237">
    <property type="entry name" value="HECT"/>
    <property type="match status" value="1"/>
</dbReference>
<dbReference type="Pfam" id="PF00632">
    <property type="entry name" value="HECT"/>
    <property type="match status" value="1"/>
</dbReference>